<dbReference type="GO" id="GO:0005829">
    <property type="term" value="C:cytosol"/>
    <property type="evidence" value="ECO:0007669"/>
    <property type="project" value="TreeGrafter"/>
</dbReference>
<dbReference type="Gene3D" id="3.90.79.10">
    <property type="entry name" value="Nucleoside Triphosphate Pyrophosphohydrolase"/>
    <property type="match status" value="1"/>
</dbReference>
<evidence type="ECO:0000313" key="5">
    <source>
        <dbReference type="Proteomes" id="UP001174694"/>
    </source>
</evidence>
<keyword evidence="1 2" id="KW-0378">Hydrolase</keyword>
<dbReference type="InterPro" id="IPR020084">
    <property type="entry name" value="NUDIX_hydrolase_CS"/>
</dbReference>
<evidence type="ECO:0000313" key="4">
    <source>
        <dbReference type="EMBL" id="KAJ9136643.1"/>
    </source>
</evidence>
<evidence type="ECO:0000259" key="3">
    <source>
        <dbReference type="PROSITE" id="PS51462"/>
    </source>
</evidence>
<dbReference type="PROSITE" id="PS00893">
    <property type="entry name" value="NUDIX_BOX"/>
    <property type="match status" value="1"/>
</dbReference>
<dbReference type="Proteomes" id="UP001174694">
    <property type="component" value="Unassembled WGS sequence"/>
</dbReference>
<dbReference type="PANTHER" id="PTHR16099">
    <property type="entry name" value="8-OXO-DGTP DIPHOSPHATES NUDT15"/>
    <property type="match status" value="1"/>
</dbReference>
<feature type="domain" description="Nudix hydrolase" evidence="3">
    <location>
        <begin position="7"/>
        <end position="138"/>
    </location>
</feature>
<dbReference type="FunFam" id="3.90.79.10:FF:000060">
    <property type="entry name" value="Nudix hydrolase 1"/>
    <property type="match status" value="1"/>
</dbReference>
<proteinExistence type="inferred from homology"/>
<comment type="caution">
    <text evidence="4">The sequence shown here is derived from an EMBL/GenBank/DDBJ whole genome shotgun (WGS) entry which is preliminary data.</text>
</comment>
<dbReference type="PROSITE" id="PS51462">
    <property type="entry name" value="NUDIX"/>
    <property type="match status" value="1"/>
</dbReference>
<sequence length="147" mass="16509">MAESRPNPRVGVAAIIQNADGKVVLGKRKASHGAGQWAFPGGHLEYGESVYECAEREVLEETGMGVMATSLTGVTNNVFHDVNKHYITLFVKCEMLNPSTQPELREPDKCEGWFWKSWDEIRQIPKEELFLPVVNFLIEFPNEAKSS</sequence>
<evidence type="ECO:0000256" key="1">
    <source>
        <dbReference type="ARBA" id="ARBA00022801"/>
    </source>
</evidence>
<dbReference type="InterPro" id="IPR000086">
    <property type="entry name" value="NUDIX_hydrolase_dom"/>
</dbReference>
<dbReference type="PANTHER" id="PTHR16099:SF5">
    <property type="entry name" value="NUCLEOTIDE TRIPHOSPHATE DIPHOSPHATASE NUDT15"/>
    <property type="match status" value="1"/>
</dbReference>
<dbReference type="SUPFAM" id="SSF55811">
    <property type="entry name" value="Nudix"/>
    <property type="match status" value="1"/>
</dbReference>
<dbReference type="Pfam" id="PF00293">
    <property type="entry name" value="NUDIX"/>
    <property type="match status" value="1"/>
</dbReference>
<name>A0AA38R6F1_9PEZI</name>
<comment type="similarity">
    <text evidence="2">Belongs to the Nudix hydrolase family.</text>
</comment>
<dbReference type="InterPro" id="IPR015797">
    <property type="entry name" value="NUDIX_hydrolase-like_dom_sf"/>
</dbReference>
<accession>A0AA38R6F1</accession>
<dbReference type="GO" id="GO:0035539">
    <property type="term" value="F:8-oxo-7,8-dihydrodeoxyguanosine triphosphate pyrophosphatase activity"/>
    <property type="evidence" value="ECO:0007669"/>
    <property type="project" value="TreeGrafter"/>
</dbReference>
<protein>
    <recommendedName>
        <fullName evidence="3">Nudix hydrolase domain-containing protein</fullName>
    </recommendedName>
</protein>
<dbReference type="AlphaFoldDB" id="A0AA38R6F1"/>
<organism evidence="4 5">
    <name type="scientific">Pleurostoma richardsiae</name>
    <dbReference type="NCBI Taxonomy" id="41990"/>
    <lineage>
        <taxon>Eukaryota</taxon>
        <taxon>Fungi</taxon>
        <taxon>Dikarya</taxon>
        <taxon>Ascomycota</taxon>
        <taxon>Pezizomycotina</taxon>
        <taxon>Sordariomycetes</taxon>
        <taxon>Sordariomycetidae</taxon>
        <taxon>Calosphaeriales</taxon>
        <taxon>Pleurostomataceae</taxon>
        <taxon>Pleurostoma</taxon>
    </lineage>
</organism>
<keyword evidence="5" id="KW-1185">Reference proteome</keyword>
<dbReference type="EMBL" id="JANBVO010000039">
    <property type="protein sequence ID" value="KAJ9136643.1"/>
    <property type="molecule type" value="Genomic_DNA"/>
</dbReference>
<dbReference type="CDD" id="cd04678">
    <property type="entry name" value="NUDIX_MTH2_Nudt15"/>
    <property type="match status" value="1"/>
</dbReference>
<dbReference type="PRINTS" id="PR00502">
    <property type="entry name" value="NUDIXFAMILY"/>
</dbReference>
<evidence type="ECO:0000256" key="2">
    <source>
        <dbReference type="RuleBase" id="RU003476"/>
    </source>
</evidence>
<dbReference type="InterPro" id="IPR020476">
    <property type="entry name" value="Nudix_hydrolase"/>
</dbReference>
<dbReference type="GO" id="GO:0006203">
    <property type="term" value="P:dGTP catabolic process"/>
    <property type="evidence" value="ECO:0007669"/>
    <property type="project" value="TreeGrafter"/>
</dbReference>
<reference evidence="4" key="1">
    <citation type="submission" date="2022-07" db="EMBL/GenBank/DDBJ databases">
        <title>Fungi with potential for degradation of polypropylene.</title>
        <authorList>
            <person name="Gostincar C."/>
        </authorList>
    </citation>
    <scope>NUCLEOTIDE SEQUENCE</scope>
    <source>
        <strain evidence="4">EXF-13308</strain>
    </source>
</reference>
<gene>
    <name evidence="4" type="ORF">NKR23_g9688</name>
</gene>